<gene>
    <name evidence="2" type="ORF">GJU42_18205</name>
</gene>
<keyword evidence="3" id="KW-1185">Reference proteome</keyword>
<evidence type="ECO:0000313" key="2">
    <source>
        <dbReference type="EMBL" id="MRX69909.1"/>
    </source>
</evidence>
<evidence type="ECO:0000313" key="3">
    <source>
        <dbReference type="Proteomes" id="UP000468990"/>
    </source>
</evidence>
<dbReference type="EMBL" id="WKKG01000010">
    <property type="protein sequence ID" value="MRX69909.1"/>
    <property type="molecule type" value="Genomic_DNA"/>
</dbReference>
<dbReference type="Pfam" id="PF09346">
    <property type="entry name" value="SMI1_KNR4"/>
    <property type="match status" value="1"/>
</dbReference>
<dbReference type="InterPro" id="IPR018958">
    <property type="entry name" value="Knr4/Smi1-like_dom"/>
</dbReference>
<evidence type="ECO:0000259" key="1">
    <source>
        <dbReference type="SMART" id="SM00860"/>
    </source>
</evidence>
<protein>
    <recommendedName>
        <fullName evidence="1">Knr4/Smi1-like domain-containing protein</fullName>
    </recommendedName>
</protein>
<dbReference type="InterPro" id="IPR037883">
    <property type="entry name" value="Knr4/Smi1-like_sf"/>
</dbReference>
<dbReference type="SUPFAM" id="SSF160631">
    <property type="entry name" value="SMI1/KNR4-like"/>
    <property type="match status" value="1"/>
</dbReference>
<name>A0ABW9QAN1_9FLAO</name>
<comment type="caution">
    <text evidence="2">The sequence shown here is derived from an EMBL/GenBank/DDBJ whole genome shotgun (WGS) entry which is preliminary data.</text>
</comment>
<accession>A0ABW9QAN1</accession>
<reference evidence="2 3" key="1">
    <citation type="submission" date="2019-11" db="EMBL/GenBank/DDBJ databases">
        <title>Flavobacterium resistens genome.</title>
        <authorList>
            <person name="Wilson V.M."/>
            <person name="Newman J.D."/>
        </authorList>
    </citation>
    <scope>NUCLEOTIDE SEQUENCE [LARGE SCALE GENOMIC DNA]</scope>
    <source>
        <strain evidence="2 3">DSM 19382</strain>
    </source>
</reference>
<organism evidence="2 3">
    <name type="scientific">Flavobacterium resistens</name>
    <dbReference type="NCBI Taxonomy" id="443612"/>
    <lineage>
        <taxon>Bacteria</taxon>
        <taxon>Pseudomonadati</taxon>
        <taxon>Bacteroidota</taxon>
        <taxon>Flavobacteriia</taxon>
        <taxon>Flavobacteriales</taxon>
        <taxon>Flavobacteriaceae</taxon>
        <taxon>Flavobacterium</taxon>
    </lineage>
</organism>
<proteinExistence type="predicted"/>
<sequence length="136" mass="16381">MYFLMDLFNYTISIWNEADIKLQSGASEELILEFEKKLNFKFPKDFRSFYLKVNGFVDFEWNKNMFSLWSLERIYEESKFDQNLDYIAFCDYLINSHSMGFMKSRNGIFMNTTNEKVCETFEEFIGLLNTNSDKLY</sequence>
<dbReference type="Proteomes" id="UP000468990">
    <property type="component" value="Unassembled WGS sequence"/>
</dbReference>
<feature type="domain" description="Knr4/Smi1-like" evidence="1">
    <location>
        <begin position="25"/>
        <end position="127"/>
    </location>
</feature>
<dbReference type="SMART" id="SM00860">
    <property type="entry name" value="SMI1_KNR4"/>
    <property type="match status" value="1"/>
</dbReference>
<dbReference type="Gene3D" id="3.40.1580.10">
    <property type="entry name" value="SMI1/KNR4-like"/>
    <property type="match status" value="1"/>
</dbReference>